<evidence type="ECO:0000313" key="3">
    <source>
        <dbReference type="Proteomes" id="UP000512184"/>
    </source>
</evidence>
<evidence type="ECO:0000256" key="1">
    <source>
        <dbReference type="SAM" id="MobiDB-lite"/>
    </source>
</evidence>
<accession>A0ABX6IQ47</accession>
<keyword evidence="3" id="KW-1185">Reference proteome</keyword>
<dbReference type="Proteomes" id="UP000512184">
    <property type="component" value="Chromosome"/>
</dbReference>
<evidence type="ECO:0008006" key="4">
    <source>
        <dbReference type="Google" id="ProtNLM"/>
    </source>
</evidence>
<protein>
    <recommendedName>
        <fullName evidence="4">MobB</fullName>
    </recommendedName>
</protein>
<dbReference type="EMBL" id="CP035278">
    <property type="protein sequence ID" value="QHP83003.1"/>
    <property type="molecule type" value="Genomic_DNA"/>
</dbReference>
<name>A0ABX6IQ47_9CHLA</name>
<sequence length="167" mass="18585">MRIVIHMLRMFLPIPACPFGASLLTVWLILQGASPLTPDSAALSLLTVQDTPRPRPRPRREGDMMPFETQGPEPLDAVINVRLTAAEKARLKEDADLAGLSMSELVRRRYFGRPIIANADAVMLKELRRIGGLLKHIHNESGGVYSKETAGALVALKDYFRKLNDDR</sequence>
<feature type="region of interest" description="Disordered" evidence="1">
    <location>
        <begin position="50"/>
        <end position="69"/>
    </location>
</feature>
<proteinExistence type="predicted"/>
<evidence type="ECO:0000313" key="2">
    <source>
        <dbReference type="EMBL" id="QHP83003.1"/>
    </source>
</evidence>
<dbReference type="InterPro" id="IPR053842">
    <property type="entry name" value="NikA-like"/>
</dbReference>
<gene>
    <name evidence="2" type="primary">hypothetical protein</name>
    <name evidence="2" type="ORF">Chls_128</name>
</gene>
<organism evidence="2 3">
    <name type="scientific">Chlamydia suis</name>
    <dbReference type="NCBI Taxonomy" id="83559"/>
    <lineage>
        <taxon>Bacteria</taxon>
        <taxon>Pseudomonadati</taxon>
        <taxon>Chlamydiota</taxon>
        <taxon>Chlamydiia</taxon>
        <taxon>Chlamydiales</taxon>
        <taxon>Chlamydiaceae</taxon>
        <taxon>Chlamydia/Chlamydophila group</taxon>
        <taxon>Chlamydia</taxon>
    </lineage>
</organism>
<reference evidence="2" key="1">
    <citation type="submission" date="2019-01" db="EMBL/GenBank/DDBJ databases">
        <title>Whole genome sequencing and annotation enables comparative genome analysis that reveals unique features of the Chlamydia suis R19 Genome.</title>
        <authorList>
            <person name="Dimond Z.E."/>
        </authorList>
    </citation>
    <scope>NUCLEOTIDE SEQUENCE [LARGE SCALE GENOMIC DNA]</scope>
    <source>
        <strain evidence="2">R19</strain>
    </source>
</reference>
<dbReference type="Pfam" id="PF21983">
    <property type="entry name" value="NikA-like"/>
    <property type="match status" value="1"/>
</dbReference>